<proteinExistence type="predicted"/>
<dbReference type="PROSITE" id="PS00639">
    <property type="entry name" value="THIOL_PROTEASE_HIS"/>
    <property type="match status" value="1"/>
</dbReference>
<gene>
    <name evidence="3" type="ORF">GTHE00462_LOCUS10439</name>
</gene>
<evidence type="ECO:0000256" key="1">
    <source>
        <dbReference type="ARBA" id="ARBA00022837"/>
    </source>
</evidence>
<evidence type="ECO:0000259" key="2">
    <source>
        <dbReference type="PROSITE" id="PS50222"/>
    </source>
</evidence>
<dbReference type="AlphaFoldDB" id="A0A7S4K9S0"/>
<dbReference type="Gene3D" id="3.90.70.10">
    <property type="entry name" value="Cysteine proteinases"/>
    <property type="match status" value="1"/>
</dbReference>
<dbReference type="Pfam" id="PF13499">
    <property type="entry name" value="EF-hand_7"/>
    <property type="match status" value="1"/>
</dbReference>
<dbReference type="GO" id="GO:0006508">
    <property type="term" value="P:proteolysis"/>
    <property type="evidence" value="ECO:0007669"/>
    <property type="project" value="InterPro"/>
</dbReference>
<dbReference type="InterPro" id="IPR002048">
    <property type="entry name" value="EF_hand_dom"/>
</dbReference>
<dbReference type="GO" id="GO:0008234">
    <property type="term" value="F:cysteine-type peptidase activity"/>
    <property type="evidence" value="ECO:0007669"/>
    <property type="project" value="InterPro"/>
</dbReference>
<sequence>MLHASKRRLMAGRWMTDVEYQGVTNSCCANAVAGAYEYLCKRQAEKTGDTVGDISRLFIYYVGRLADAAMFNEEHLPLEDGGMTVDGAIKALQSKGACLEKNWDFDEGKVNHKPHDHCFEEALRYKIRDAMKVPLDLQTMKTCLSDGFPIVFGLRLTESFLKPAKNGYVPKPDSSDPEASEHGTHALLLVGYSDPDQCFIVRNSWGSTWADGGYCYVAYDYVCNPDYNLVEYVGQWAIRGLDDYDFTPEDGVPNQEHIVDRSKGDEQEKPQIEVREKEMHPVEGGQESGDLFDIIAEARRVFKAIDTDGSGFIELGELKTAYRLQGVYITDAQLKAVLKIYDTSGDGKIDFDEYCVMVGIKDKAGNIIQALT</sequence>
<reference evidence="3" key="1">
    <citation type="submission" date="2021-01" db="EMBL/GenBank/DDBJ databases">
        <authorList>
            <person name="Corre E."/>
            <person name="Pelletier E."/>
            <person name="Niang G."/>
            <person name="Scheremetjew M."/>
            <person name="Finn R."/>
            <person name="Kale V."/>
            <person name="Holt S."/>
            <person name="Cochrane G."/>
            <person name="Meng A."/>
            <person name="Brown T."/>
            <person name="Cohen L."/>
        </authorList>
    </citation>
    <scope>NUCLEOTIDE SEQUENCE</scope>
    <source>
        <strain evidence="3">CCMP 2712</strain>
    </source>
</reference>
<dbReference type="Gene3D" id="1.10.238.10">
    <property type="entry name" value="EF-hand"/>
    <property type="match status" value="1"/>
</dbReference>
<dbReference type="CDD" id="cd02619">
    <property type="entry name" value="Peptidase_C1"/>
    <property type="match status" value="1"/>
</dbReference>
<dbReference type="PROSITE" id="PS00018">
    <property type="entry name" value="EF_HAND_1"/>
    <property type="match status" value="2"/>
</dbReference>
<dbReference type="SUPFAM" id="SSF54001">
    <property type="entry name" value="Cysteine proteinases"/>
    <property type="match status" value="1"/>
</dbReference>
<protein>
    <recommendedName>
        <fullName evidence="2">EF-hand domain-containing protein</fullName>
    </recommendedName>
</protein>
<dbReference type="PROSITE" id="PS50222">
    <property type="entry name" value="EF_HAND_2"/>
    <property type="match status" value="2"/>
</dbReference>
<dbReference type="CDD" id="cd00051">
    <property type="entry name" value="EFh"/>
    <property type="match status" value="1"/>
</dbReference>
<keyword evidence="1" id="KW-0106">Calcium</keyword>
<dbReference type="InterPro" id="IPR018247">
    <property type="entry name" value="EF_Hand_1_Ca_BS"/>
</dbReference>
<dbReference type="Pfam" id="PF00112">
    <property type="entry name" value="Peptidase_C1"/>
    <property type="match status" value="1"/>
</dbReference>
<dbReference type="InterPro" id="IPR011992">
    <property type="entry name" value="EF-hand-dom_pair"/>
</dbReference>
<feature type="domain" description="EF-hand" evidence="2">
    <location>
        <begin position="293"/>
        <end position="328"/>
    </location>
</feature>
<dbReference type="InterPro" id="IPR000668">
    <property type="entry name" value="Peptidase_C1A_C"/>
</dbReference>
<accession>A0A7S4K9S0</accession>
<evidence type="ECO:0000313" key="3">
    <source>
        <dbReference type="EMBL" id="CAE2287577.1"/>
    </source>
</evidence>
<dbReference type="SMART" id="SM00054">
    <property type="entry name" value="EFh"/>
    <property type="match status" value="2"/>
</dbReference>
<dbReference type="GO" id="GO:0005509">
    <property type="term" value="F:calcium ion binding"/>
    <property type="evidence" value="ECO:0007669"/>
    <property type="project" value="InterPro"/>
</dbReference>
<dbReference type="InterPro" id="IPR038765">
    <property type="entry name" value="Papain-like_cys_pep_sf"/>
</dbReference>
<dbReference type="InterPro" id="IPR025660">
    <property type="entry name" value="Pept_his_AS"/>
</dbReference>
<feature type="domain" description="EF-hand" evidence="2">
    <location>
        <begin position="329"/>
        <end position="364"/>
    </location>
</feature>
<organism evidence="3">
    <name type="scientific">Guillardia theta</name>
    <name type="common">Cryptophyte</name>
    <name type="synonym">Cryptomonas phi</name>
    <dbReference type="NCBI Taxonomy" id="55529"/>
    <lineage>
        <taxon>Eukaryota</taxon>
        <taxon>Cryptophyceae</taxon>
        <taxon>Pyrenomonadales</taxon>
        <taxon>Geminigeraceae</taxon>
        <taxon>Guillardia</taxon>
    </lineage>
</organism>
<dbReference type="SUPFAM" id="SSF47473">
    <property type="entry name" value="EF-hand"/>
    <property type="match status" value="1"/>
</dbReference>
<name>A0A7S4K9S0_GUITH</name>
<dbReference type="EMBL" id="HBKN01013409">
    <property type="protein sequence ID" value="CAE2287577.1"/>
    <property type="molecule type" value="Transcribed_RNA"/>
</dbReference>